<feature type="transmembrane region" description="Helical" evidence="1">
    <location>
        <begin position="201"/>
        <end position="222"/>
    </location>
</feature>
<dbReference type="RefSeq" id="WP_262067945.1">
    <property type="nucleotide sequence ID" value="NZ_JAMXOC010000001.1"/>
</dbReference>
<dbReference type="InterPro" id="IPR000160">
    <property type="entry name" value="GGDEF_dom"/>
</dbReference>
<dbReference type="PANTHER" id="PTHR45138:SF9">
    <property type="entry name" value="DIGUANYLATE CYCLASE DGCM-RELATED"/>
    <property type="match status" value="1"/>
</dbReference>
<dbReference type="Pfam" id="PF00990">
    <property type="entry name" value="GGDEF"/>
    <property type="match status" value="1"/>
</dbReference>
<dbReference type="InterPro" id="IPR050469">
    <property type="entry name" value="Diguanylate_Cyclase"/>
</dbReference>
<keyword evidence="4" id="KW-1185">Reference proteome</keyword>
<gene>
    <name evidence="3" type="ORF">NK118_00655</name>
</gene>
<dbReference type="SMART" id="SM00267">
    <property type="entry name" value="GGDEF"/>
    <property type="match status" value="1"/>
</dbReference>
<keyword evidence="1" id="KW-0472">Membrane</keyword>
<keyword evidence="1" id="KW-1133">Transmembrane helix</keyword>
<dbReference type="Gene3D" id="3.30.70.270">
    <property type="match status" value="1"/>
</dbReference>
<feature type="transmembrane region" description="Helical" evidence="1">
    <location>
        <begin position="167"/>
        <end position="186"/>
    </location>
</feature>
<feature type="domain" description="GGDEF" evidence="2">
    <location>
        <begin position="262"/>
        <end position="393"/>
    </location>
</feature>
<dbReference type="SUPFAM" id="SSF55073">
    <property type="entry name" value="Nucleotide cyclase"/>
    <property type="match status" value="1"/>
</dbReference>
<feature type="transmembrane region" description="Helical" evidence="1">
    <location>
        <begin position="108"/>
        <end position="129"/>
    </location>
</feature>
<comment type="caution">
    <text evidence="3">The sequence shown here is derived from an EMBL/GenBank/DDBJ whole genome shotgun (WGS) entry which is preliminary data.</text>
</comment>
<dbReference type="CDD" id="cd01949">
    <property type="entry name" value="GGDEF"/>
    <property type="match status" value="1"/>
</dbReference>
<evidence type="ECO:0000313" key="3">
    <source>
        <dbReference type="EMBL" id="MCP1108761.1"/>
    </source>
</evidence>
<dbReference type="EMBL" id="JAMZFV010000001">
    <property type="protein sequence ID" value="MCP1108761.1"/>
    <property type="molecule type" value="Genomic_DNA"/>
</dbReference>
<name>A0ABT1EDI1_9FIRM</name>
<feature type="transmembrane region" description="Helical" evidence="1">
    <location>
        <begin position="12"/>
        <end position="33"/>
    </location>
</feature>
<organism evidence="3 4">
    <name type="scientific">Ohessyouella blattaphilus</name>
    <dbReference type="NCBI Taxonomy" id="2949333"/>
    <lineage>
        <taxon>Bacteria</taxon>
        <taxon>Bacillati</taxon>
        <taxon>Bacillota</taxon>
        <taxon>Clostridia</taxon>
        <taxon>Lachnospirales</taxon>
        <taxon>Lachnospiraceae</taxon>
        <taxon>Ohessyouella</taxon>
    </lineage>
</organism>
<sequence length="397" mass="45427">MDSLIVSKVFLIDVQALICVMFWEGLASSLIIFTSKDHVKFFRGEQLLEKAITFRLIRSLGYFLLLYRGIFPDLVSSTLANVLLLLAFYLDAHVLLQTMKLNSEKLKRYGRLVFVMFSLLYVVADLFFAKANIRVVIASLGILMTFAPVVFQCMFGKKSRNLYRSFLWPYLLLIITTVPRAIVGITNKEYTLLETDVLQSMFYGFLLLKAFFCTLFLFVIFLSKSANEIEDLARDPLTGLNNRKSFNEQATEVFKRRQRTQGLFGVFFLDIDLFKNINDQWGHDKGDEILVAVADALQCSVDVKDICCRHGGDEFIICTTIDNVKIGEKIGKRLQEKIHNIDLVPGHRITSSIGFAYGVPKESECFADYITKADEAMYLSKRSGRDRLTVIRMEEIF</sequence>
<feature type="transmembrane region" description="Helical" evidence="1">
    <location>
        <begin position="54"/>
        <end position="71"/>
    </location>
</feature>
<dbReference type="InterPro" id="IPR043128">
    <property type="entry name" value="Rev_trsase/Diguanyl_cyclase"/>
</dbReference>
<accession>A0ABT1EDI1</accession>
<dbReference type="PANTHER" id="PTHR45138">
    <property type="entry name" value="REGULATORY COMPONENTS OF SENSORY TRANSDUCTION SYSTEM"/>
    <property type="match status" value="1"/>
</dbReference>
<feature type="transmembrane region" description="Helical" evidence="1">
    <location>
        <begin position="77"/>
        <end position="96"/>
    </location>
</feature>
<evidence type="ECO:0000313" key="4">
    <source>
        <dbReference type="Proteomes" id="UP001523565"/>
    </source>
</evidence>
<feature type="transmembrane region" description="Helical" evidence="1">
    <location>
        <begin position="135"/>
        <end position="155"/>
    </location>
</feature>
<dbReference type="Proteomes" id="UP001523565">
    <property type="component" value="Unassembled WGS sequence"/>
</dbReference>
<proteinExistence type="predicted"/>
<dbReference type="InterPro" id="IPR029787">
    <property type="entry name" value="Nucleotide_cyclase"/>
</dbReference>
<protein>
    <submittedName>
        <fullName evidence="3">GGDEF domain-containing protein</fullName>
    </submittedName>
</protein>
<evidence type="ECO:0000256" key="1">
    <source>
        <dbReference type="SAM" id="Phobius"/>
    </source>
</evidence>
<evidence type="ECO:0000259" key="2">
    <source>
        <dbReference type="PROSITE" id="PS50887"/>
    </source>
</evidence>
<dbReference type="PROSITE" id="PS50887">
    <property type="entry name" value="GGDEF"/>
    <property type="match status" value="1"/>
</dbReference>
<keyword evidence="1" id="KW-0812">Transmembrane</keyword>
<dbReference type="NCBIfam" id="TIGR00254">
    <property type="entry name" value="GGDEF"/>
    <property type="match status" value="1"/>
</dbReference>
<reference evidence="3 4" key="1">
    <citation type="journal article" date="2022" name="Genome Biol. Evol.">
        <title>Host diet, physiology and behaviors set the stage for Lachnospiraceae cladogenesis.</title>
        <authorList>
            <person name="Vera-Ponce De Leon A."/>
            <person name="Schneider M."/>
            <person name="Jahnes B.C."/>
            <person name="Sadowski V."/>
            <person name="Camuy-Velez L.A."/>
            <person name="Duan J."/>
            <person name="Sabree Z.L."/>
        </authorList>
    </citation>
    <scope>NUCLEOTIDE SEQUENCE [LARGE SCALE GENOMIC DNA]</scope>
    <source>
        <strain evidence="3 4">PAL227</strain>
    </source>
</reference>